<proteinExistence type="predicted"/>
<dbReference type="InterPro" id="IPR036909">
    <property type="entry name" value="Cyt_c-like_dom_sf"/>
</dbReference>
<name>A0A382FWR9_9ZZZZ</name>
<feature type="non-terminal residue" evidence="2">
    <location>
        <position position="145"/>
    </location>
</feature>
<protein>
    <recommendedName>
        <fullName evidence="3">Cytochrome c domain-containing protein</fullName>
    </recommendedName>
</protein>
<dbReference type="EMBL" id="UINC01052116">
    <property type="protein sequence ID" value="SVB67062.1"/>
    <property type="molecule type" value="Genomic_DNA"/>
</dbReference>
<evidence type="ECO:0000313" key="2">
    <source>
        <dbReference type="EMBL" id="SVB67062.1"/>
    </source>
</evidence>
<organism evidence="2">
    <name type="scientific">marine metagenome</name>
    <dbReference type="NCBI Taxonomy" id="408172"/>
    <lineage>
        <taxon>unclassified sequences</taxon>
        <taxon>metagenomes</taxon>
        <taxon>ecological metagenomes</taxon>
    </lineage>
</organism>
<dbReference type="AlphaFoldDB" id="A0A382FWR9"/>
<sequence>MRTLWNSRILVISAVALMFGVFGSAVVTAAAAAERDTEITFTKDIVPILQRSCEKCHRPKGGAPMSLITYADVRPWARSIKNRTGSRQMPPWFIDKNIGIQRYKDDPSLTDTEIDTIATWVDNGAERGNPDDLPTPIHWPTDGWT</sequence>
<dbReference type="GO" id="GO:0020037">
    <property type="term" value="F:heme binding"/>
    <property type="evidence" value="ECO:0007669"/>
    <property type="project" value="InterPro"/>
</dbReference>
<evidence type="ECO:0008006" key="3">
    <source>
        <dbReference type="Google" id="ProtNLM"/>
    </source>
</evidence>
<dbReference type="SUPFAM" id="SSF46626">
    <property type="entry name" value="Cytochrome c"/>
    <property type="match status" value="1"/>
</dbReference>
<accession>A0A382FWR9</accession>
<reference evidence="2" key="1">
    <citation type="submission" date="2018-05" db="EMBL/GenBank/DDBJ databases">
        <authorList>
            <person name="Lanie J.A."/>
            <person name="Ng W.-L."/>
            <person name="Kazmierczak K.M."/>
            <person name="Andrzejewski T.M."/>
            <person name="Davidsen T.M."/>
            <person name="Wayne K.J."/>
            <person name="Tettelin H."/>
            <person name="Glass J.I."/>
            <person name="Rusch D."/>
            <person name="Podicherti R."/>
            <person name="Tsui H.-C.T."/>
            <person name="Winkler M.E."/>
        </authorList>
    </citation>
    <scope>NUCLEOTIDE SEQUENCE</scope>
</reference>
<feature type="region of interest" description="Disordered" evidence="1">
    <location>
        <begin position="123"/>
        <end position="145"/>
    </location>
</feature>
<evidence type="ECO:0000256" key="1">
    <source>
        <dbReference type="SAM" id="MobiDB-lite"/>
    </source>
</evidence>
<gene>
    <name evidence="2" type="ORF">METZ01_LOCUS219916</name>
</gene>
<dbReference type="GO" id="GO:0009055">
    <property type="term" value="F:electron transfer activity"/>
    <property type="evidence" value="ECO:0007669"/>
    <property type="project" value="InterPro"/>
</dbReference>